<evidence type="ECO:0000256" key="5">
    <source>
        <dbReference type="ARBA" id="ARBA00023242"/>
    </source>
</evidence>
<keyword evidence="10" id="KW-1185">Reference proteome</keyword>
<gene>
    <name evidence="9" type="ORF">LLUT_LOCUS20043</name>
</gene>
<dbReference type="SUPFAM" id="SSF57959">
    <property type="entry name" value="Leucine zipper domain"/>
    <property type="match status" value="1"/>
</dbReference>
<dbReference type="InterPro" id="IPR044759">
    <property type="entry name" value="bZIP_RF2"/>
</dbReference>
<dbReference type="Gene3D" id="1.20.5.170">
    <property type="match status" value="1"/>
</dbReference>
<dbReference type="PANTHER" id="PTHR13690">
    <property type="entry name" value="TRANSCRIPTION FACTOR POSF21-RELATED"/>
    <property type="match status" value="1"/>
</dbReference>
<evidence type="ECO:0000256" key="6">
    <source>
        <dbReference type="SAM" id="Coils"/>
    </source>
</evidence>
<accession>A0AAV1XCG2</accession>
<dbReference type="SMART" id="SM00338">
    <property type="entry name" value="BRLZ"/>
    <property type="match status" value="1"/>
</dbReference>
<dbReference type="Pfam" id="PF00170">
    <property type="entry name" value="bZIP_1"/>
    <property type="match status" value="1"/>
</dbReference>
<feature type="coiled-coil region" evidence="6">
    <location>
        <begin position="303"/>
        <end position="358"/>
    </location>
</feature>
<evidence type="ECO:0000313" key="9">
    <source>
        <dbReference type="EMBL" id="CAL0318983.1"/>
    </source>
</evidence>
<feature type="compositionally biased region" description="Polar residues" evidence="7">
    <location>
        <begin position="1"/>
        <end position="10"/>
    </location>
</feature>
<evidence type="ECO:0000256" key="1">
    <source>
        <dbReference type="ARBA" id="ARBA00004123"/>
    </source>
</evidence>
<feature type="region of interest" description="Disordered" evidence="7">
    <location>
        <begin position="125"/>
        <end position="145"/>
    </location>
</feature>
<evidence type="ECO:0000256" key="3">
    <source>
        <dbReference type="ARBA" id="ARBA00023125"/>
    </source>
</evidence>
<feature type="compositionally biased region" description="Low complexity" evidence="7">
    <location>
        <begin position="46"/>
        <end position="80"/>
    </location>
</feature>
<comment type="subcellular location">
    <subcellularLocation>
        <location evidence="1">Nucleus</location>
    </subcellularLocation>
</comment>
<keyword evidence="3" id="KW-0238">DNA-binding</keyword>
<dbReference type="InterPro" id="IPR004827">
    <property type="entry name" value="bZIP"/>
</dbReference>
<dbReference type="EMBL" id="CAXHTB010000014">
    <property type="protein sequence ID" value="CAL0318983.1"/>
    <property type="molecule type" value="Genomic_DNA"/>
</dbReference>
<sequence>MEGVDQSGSAFGSPPPPKQKPGITPSSNPYPTILGSPSLPHRLHYSGGSSESRSLSQPPFSSLDSLTQLTTTTTTPSTTSYESDSLTANMVVGESVVSTTHVPSHSHSPSVFINRWHALQVGHNISPHKGHRRSRSDSPLKISGFVQSSFPPSSFSVPRGEEMIDLQKPVQLGLKEQVKDGKIVDGYSGEPMNNGEKEKKGETSHLLKNKVDEHSSNTSIDGKTSQTTMDLENGDFNTQELNRIMESDKHVGIALTDPKREKRLLANRQSAARSRERKTKYITELENKVKTFEVETTTLSAQFNNLQKDHSELKRENNKYKLRLQAIEKLSQLKDALNQTLNDEVQRLRHVVAELGGEPHTSCMARQLAINQQIFQFQHQESNQDIHFPHTQEDRQ</sequence>
<dbReference type="PANTHER" id="PTHR13690:SF111">
    <property type="entry name" value="BZIP TRANSCRIPTION FACTOR"/>
    <property type="match status" value="1"/>
</dbReference>
<feature type="region of interest" description="Disordered" evidence="7">
    <location>
        <begin position="1"/>
        <end position="82"/>
    </location>
</feature>
<evidence type="ECO:0000256" key="7">
    <source>
        <dbReference type="SAM" id="MobiDB-lite"/>
    </source>
</evidence>
<organism evidence="9 10">
    <name type="scientific">Lupinus luteus</name>
    <name type="common">European yellow lupine</name>
    <dbReference type="NCBI Taxonomy" id="3873"/>
    <lineage>
        <taxon>Eukaryota</taxon>
        <taxon>Viridiplantae</taxon>
        <taxon>Streptophyta</taxon>
        <taxon>Embryophyta</taxon>
        <taxon>Tracheophyta</taxon>
        <taxon>Spermatophyta</taxon>
        <taxon>Magnoliopsida</taxon>
        <taxon>eudicotyledons</taxon>
        <taxon>Gunneridae</taxon>
        <taxon>Pentapetalae</taxon>
        <taxon>rosids</taxon>
        <taxon>fabids</taxon>
        <taxon>Fabales</taxon>
        <taxon>Fabaceae</taxon>
        <taxon>Papilionoideae</taxon>
        <taxon>50 kb inversion clade</taxon>
        <taxon>genistoids sensu lato</taxon>
        <taxon>core genistoids</taxon>
        <taxon>Genisteae</taxon>
        <taxon>Lupinus</taxon>
    </lineage>
</organism>
<dbReference type="CDD" id="cd14703">
    <property type="entry name" value="bZIP_plant_RF2"/>
    <property type="match status" value="1"/>
</dbReference>
<keyword evidence="4" id="KW-0804">Transcription</keyword>
<feature type="domain" description="BZIP" evidence="8">
    <location>
        <begin position="257"/>
        <end position="320"/>
    </location>
</feature>
<protein>
    <recommendedName>
        <fullName evidence="8">BZIP domain-containing protein</fullName>
    </recommendedName>
</protein>
<evidence type="ECO:0000313" key="10">
    <source>
        <dbReference type="Proteomes" id="UP001497480"/>
    </source>
</evidence>
<comment type="caution">
    <text evidence="9">The sequence shown here is derived from an EMBL/GenBank/DDBJ whole genome shotgun (WGS) entry which is preliminary data.</text>
</comment>
<dbReference type="GO" id="GO:0003700">
    <property type="term" value="F:DNA-binding transcription factor activity"/>
    <property type="evidence" value="ECO:0007669"/>
    <property type="project" value="InterPro"/>
</dbReference>
<keyword evidence="6" id="KW-0175">Coiled coil</keyword>
<dbReference type="Proteomes" id="UP001497480">
    <property type="component" value="Unassembled WGS sequence"/>
</dbReference>
<dbReference type="PROSITE" id="PS00036">
    <property type="entry name" value="BZIP_BASIC"/>
    <property type="match status" value="1"/>
</dbReference>
<dbReference type="AlphaFoldDB" id="A0AAV1XCG2"/>
<keyword evidence="5" id="KW-0539">Nucleus</keyword>
<keyword evidence="2" id="KW-0805">Transcription regulation</keyword>
<feature type="compositionally biased region" description="Polar residues" evidence="7">
    <location>
        <begin position="216"/>
        <end position="232"/>
    </location>
</feature>
<feature type="region of interest" description="Disordered" evidence="7">
    <location>
        <begin position="211"/>
        <end position="232"/>
    </location>
</feature>
<reference evidence="9 10" key="1">
    <citation type="submission" date="2024-03" db="EMBL/GenBank/DDBJ databases">
        <authorList>
            <person name="Martinez-Hernandez J."/>
        </authorList>
    </citation>
    <scope>NUCLEOTIDE SEQUENCE [LARGE SCALE GENOMIC DNA]</scope>
</reference>
<name>A0AAV1XCG2_LUPLU</name>
<dbReference type="GO" id="GO:0005634">
    <property type="term" value="C:nucleus"/>
    <property type="evidence" value="ECO:0007669"/>
    <property type="project" value="UniProtKB-SubCell"/>
</dbReference>
<evidence type="ECO:0000256" key="2">
    <source>
        <dbReference type="ARBA" id="ARBA00023015"/>
    </source>
</evidence>
<evidence type="ECO:0000259" key="8">
    <source>
        <dbReference type="PROSITE" id="PS50217"/>
    </source>
</evidence>
<dbReference type="InterPro" id="IPR046347">
    <property type="entry name" value="bZIP_sf"/>
</dbReference>
<dbReference type="GO" id="GO:0003677">
    <property type="term" value="F:DNA binding"/>
    <property type="evidence" value="ECO:0007669"/>
    <property type="project" value="UniProtKB-KW"/>
</dbReference>
<proteinExistence type="predicted"/>
<dbReference type="PROSITE" id="PS50217">
    <property type="entry name" value="BZIP"/>
    <property type="match status" value="1"/>
</dbReference>
<evidence type="ECO:0000256" key="4">
    <source>
        <dbReference type="ARBA" id="ARBA00023163"/>
    </source>
</evidence>